<accession>A0A3G5AJ83</accession>
<evidence type="ECO:0000313" key="1">
    <source>
        <dbReference type="EMBL" id="AYV87247.1"/>
    </source>
</evidence>
<name>A0A3G5AJ83_9VIRU</name>
<protein>
    <submittedName>
        <fullName evidence="1">Uncharacterized protein</fullName>
    </submittedName>
</protein>
<gene>
    <name evidence="1" type="ORF">Sylvanvirus43_3</name>
</gene>
<organism evidence="1">
    <name type="scientific">Sylvanvirus sp</name>
    <dbReference type="NCBI Taxonomy" id="2487774"/>
    <lineage>
        <taxon>Viruses</taxon>
    </lineage>
</organism>
<sequence length="93" mass="10653">MIDLLTVDEMSPEYITLSLLFSLLLNSENSEYYLHPERNIFMMLTSPRKSYSLKSTSLYASLTSSTSGKNKRKRDASEIDQNNRCKSLCYIGV</sequence>
<dbReference type="EMBL" id="MK072549">
    <property type="protein sequence ID" value="AYV87247.1"/>
    <property type="molecule type" value="Genomic_DNA"/>
</dbReference>
<proteinExistence type="predicted"/>
<reference evidence="1" key="1">
    <citation type="submission" date="2018-10" db="EMBL/GenBank/DDBJ databases">
        <title>Hidden diversity of soil giant viruses.</title>
        <authorList>
            <person name="Schulz F."/>
            <person name="Alteio L."/>
            <person name="Goudeau D."/>
            <person name="Ryan E.M."/>
            <person name="Malmstrom R.R."/>
            <person name="Blanchard J."/>
            <person name="Woyke T."/>
        </authorList>
    </citation>
    <scope>NUCLEOTIDE SEQUENCE</scope>
    <source>
        <strain evidence="1">SYV1</strain>
    </source>
</reference>